<dbReference type="OrthoDB" id="6513042at2759"/>
<comment type="similarity">
    <text evidence="1 9">Belongs to the RdRP family.</text>
</comment>
<dbReference type="InterPro" id="IPR012677">
    <property type="entry name" value="Nucleotide-bd_a/b_plait_sf"/>
</dbReference>
<dbReference type="Pfam" id="PF26252">
    <property type="entry name" value="RdRP_helical"/>
    <property type="match status" value="1"/>
</dbReference>
<evidence type="ECO:0000256" key="9">
    <source>
        <dbReference type="RuleBase" id="RU363098"/>
    </source>
</evidence>
<dbReference type="InterPro" id="IPR057596">
    <property type="entry name" value="RDRP_core"/>
</dbReference>
<accession>A0A835IXL7</accession>
<dbReference type="EC" id="2.7.7.48" evidence="9"/>
<dbReference type="InterPro" id="IPR058763">
    <property type="entry name" value="RRM_RDR1/2-like"/>
</dbReference>
<dbReference type="InterPro" id="IPR058752">
    <property type="entry name" value="RDRP_C_head"/>
</dbReference>
<evidence type="ECO:0000313" key="12">
    <source>
        <dbReference type="Proteomes" id="UP000631114"/>
    </source>
</evidence>
<dbReference type="GO" id="GO:0030422">
    <property type="term" value="P:siRNA processing"/>
    <property type="evidence" value="ECO:0007669"/>
    <property type="project" value="TreeGrafter"/>
</dbReference>
<keyword evidence="5 8" id="KW-0694">RNA-binding</keyword>
<dbReference type="PROSITE" id="PS50102">
    <property type="entry name" value="RRM"/>
    <property type="match status" value="1"/>
</dbReference>
<dbReference type="SUPFAM" id="SSF54928">
    <property type="entry name" value="RNA-binding domain, RBD"/>
    <property type="match status" value="1"/>
</dbReference>
<dbReference type="InterPro" id="IPR057590">
    <property type="entry name" value="PH_RDR1/2-like"/>
</dbReference>
<evidence type="ECO:0000256" key="6">
    <source>
        <dbReference type="ARBA" id="ARBA00023158"/>
    </source>
</evidence>
<evidence type="ECO:0000256" key="1">
    <source>
        <dbReference type="ARBA" id="ARBA00005762"/>
    </source>
</evidence>
<keyword evidence="12" id="KW-1185">Reference proteome</keyword>
<evidence type="ECO:0000259" key="10">
    <source>
        <dbReference type="PROSITE" id="PS50102"/>
    </source>
</evidence>
<dbReference type="Pfam" id="PF26250">
    <property type="entry name" value="RRM_RdRP1_2"/>
    <property type="match status" value="1"/>
</dbReference>
<keyword evidence="2 9" id="KW-0696">RNA-directed RNA polymerase</keyword>
<keyword evidence="4 9" id="KW-0548">Nucleotidyltransferase</keyword>
<organism evidence="11 12">
    <name type="scientific">Coptis chinensis</name>
    <dbReference type="NCBI Taxonomy" id="261450"/>
    <lineage>
        <taxon>Eukaryota</taxon>
        <taxon>Viridiplantae</taxon>
        <taxon>Streptophyta</taxon>
        <taxon>Embryophyta</taxon>
        <taxon>Tracheophyta</taxon>
        <taxon>Spermatophyta</taxon>
        <taxon>Magnoliopsida</taxon>
        <taxon>Ranunculales</taxon>
        <taxon>Ranunculaceae</taxon>
        <taxon>Coptidoideae</taxon>
        <taxon>Coptis</taxon>
    </lineage>
</organism>
<dbReference type="InterPro" id="IPR058751">
    <property type="entry name" value="RDRP_helical"/>
</dbReference>
<sequence>MGKTVQIHGFPTNVSAEEVKNFLENCTGNGTVHALKVKQSQAVVRNPRAFAIVQFTTTESVELISSLINRRLLYGRSQLKVWDVDRDIVPKPRASMLSLEITAMHFGNQVSTERFSVLWKGMGVVVNFEAGLRKMEFLFSYCLREYKLEFSYDSIWAIQLRCPPKQNKKFLVIQVSAAPRIYEKGQASSGQTDNDLDSTYFKDAIDDQWVRTTDFTTSCCIGQSSAVCLELPLTYILRRIRENFYYYKEDEGHFYLENGSTFSRSLDLVPIVGPPQGLDLPYSTLFKINFLVQTGCLAGPTLDSAFYSLVNPQHVPSAHIEHALEKLRYSKECCYEPAKWLGELYKTYSKLKHFNKPSVSLNDGVVFVRRVQITPLKVYFYGPEVIVSNRVLRNYHKLIDNFIRVSFVDEDGKKMWSTDLSPRTLPNEIKRHTDIYRRILSTLRNGITIGEKKFEFLAYSSSQLRESSVWMFASGNGVTAACIREWMGDFREIRNVAKYAARLGQSFSSSKKTFSVPRDEMKIIPDVKTERNGVKYVFSDGIGKISRKFAKKIAKKCGIKGSYPSCFQIRYGGYKGVVAVAPKSGIKLSLRRSMFKYTSNNTELDVLSWSKFQPCFLNRQLITLLSTLGVQDQIFEKKQREILSQLDMILTNSQRALEALEIMSPGENRNVLTEMLNCGYKPDAEPFLSMMLQTFRKSKLLELLKKSRIYIPNGRSLMGCLDETRTLEYGQVFIQISHAGHKQDGNSGFFASSSMGSAQRNHIVEGTVIVAKNPCLHPGDVRVLRAVNEPGLHHMVDCVVFPQKGIRPHPNECSGSDLDGDIYFVCWDHELIPPRVVEPMDYTPAPPAILDHDVKLEEVHEYFANYMVSDSLGIIANAHTAFADKEQDMAESVACRELARLFSIAVDFPKTGALAEIPPHLRVKEYPDFMEKPDKPTYESQRVIGKLFREVKDIVPHRSCIPSFTWEVAKSCYDYDMEVDGFEYFVDVAQQYKEKYDFKLGNLMDTYGIKTEADILARGLVKESISYNRKKDADAIGEAVRSLRKEARKWFDEKGSNSDDIFAKASAWYHVTYHPNYWGAYNEGMKRDHYLSFPWCVSDKLIHIKRQKAKKVSDCQSLEQQFMRDVKLG</sequence>
<dbReference type="Pfam" id="PF05183">
    <property type="entry name" value="RdRP"/>
    <property type="match status" value="1"/>
</dbReference>
<dbReference type="Pfam" id="PF24823">
    <property type="entry name" value="PH_RDR2"/>
    <property type="match status" value="1"/>
</dbReference>
<evidence type="ECO:0000313" key="11">
    <source>
        <dbReference type="EMBL" id="KAF9625248.1"/>
    </source>
</evidence>
<evidence type="ECO:0000256" key="4">
    <source>
        <dbReference type="ARBA" id="ARBA00022695"/>
    </source>
</evidence>
<reference evidence="11 12" key="1">
    <citation type="submission" date="2020-10" db="EMBL/GenBank/DDBJ databases">
        <title>The Coptis chinensis genome and diversification of protoberbering-type alkaloids.</title>
        <authorList>
            <person name="Wang B."/>
            <person name="Shu S."/>
            <person name="Song C."/>
            <person name="Liu Y."/>
        </authorList>
    </citation>
    <scope>NUCLEOTIDE SEQUENCE [LARGE SCALE GENOMIC DNA]</scope>
    <source>
        <strain evidence="11">HL-2020</strain>
        <tissue evidence="11">Leaf</tissue>
    </source>
</reference>
<dbReference type="EMBL" id="JADFTS010000001">
    <property type="protein sequence ID" value="KAF9625248.1"/>
    <property type="molecule type" value="Genomic_DNA"/>
</dbReference>
<dbReference type="InterPro" id="IPR000504">
    <property type="entry name" value="RRM_dom"/>
</dbReference>
<dbReference type="Pfam" id="PF26253">
    <property type="entry name" value="RdRP_head"/>
    <property type="match status" value="1"/>
</dbReference>
<evidence type="ECO:0000256" key="3">
    <source>
        <dbReference type="ARBA" id="ARBA00022679"/>
    </source>
</evidence>
<dbReference type="AlphaFoldDB" id="A0A835IXL7"/>
<comment type="catalytic activity">
    <reaction evidence="7 9">
        <text>RNA(n) + a ribonucleoside 5'-triphosphate = RNA(n+1) + diphosphate</text>
        <dbReference type="Rhea" id="RHEA:21248"/>
        <dbReference type="Rhea" id="RHEA-COMP:14527"/>
        <dbReference type="Rhea" id="RHEA-COMP:17342"/>
        <dbReference type="ChEBI" id="CHEBI:33019"/>
        <dbReference type="ChEBI" id="CHEBI:61557"/>
        <dbReference type="ChEBI" id="CHEBI:140395"/>
        <dbReference type="EC" id="2.7.7.48"/>
    </reaction>
</comment>
<dbReference type="PANTHER" id="PTHR23079:SF1">
    <property type="entry name" value="RNA-DEPENDENT RNA POLYMERASE 1"/>
    <property type="match status" value="1"/>
</dbReference>
<name>A0A835IXL7_9MAGN</name>
<dbReference type="GO" id="GO:0003723">
    <property type="term" value="F:RNA binding"/>
    <property type="evidence" value="ECO:0007669"/>
    <property type="project" value="UniProtKB-UniRule"/>
</dbReference>
<evidence type="ECO:0000256" key="7">
    <source>
        <dbReference type="ARBA" id="ARBA00048744"/>
    </source>
</evidence>
<feature type="domain" description="RRM" evidence="10">
    <location>
        <begin position="3"/>
        <end position="81"/>
    </location>
</feature>
<dbReference type="GO" id="GO:0003968">
    <property type="term" value="F:RNA-directed RNA polymerase activity"/>
    <property type="evidence" value="ECO:0007669"/>
    <property type="project" value="UniProtKB-KW"/>
</dbReference>
<comment type="function">
    <text evidence="9">Probably involved in the RNA silencing pathway and required for the generation of small interfering RNAs (siRNAs).</text>
</comment>
<keyword evidence="6 9" id="KW-0943">RNA-mediated gene silencing</keyword>
<evidence type="ECO:0000256" key="2">
    <source>
        <dbReference type="ARBA" id="ARBA00022484"/>
    </source>
</evidence>
<evidence type="ECO:0000256" key="5">
    <source>
        <dbReference type="ARBA" id="ARBA00022884"/>
    </source>
</evidence>
<dbReference type="Gene3D" id="3.30.70.330">
    <property type="match status" value="1"/>
</dbReference>
<comment type="caution">
    <text evidence="11">The sequence shown here is derived from an EMBL/GenBank/DDBJ whole genome shotgun (WGS) entry which is preliminary data.</text>
</comment>
<keyword evidence="3 9" id="KW-0808">Transferase</keyword>
<gene>
    <name evidence="11" type="ORF">IFM89_020834</name>
</gene>
<dbReference type="GO" id="GO:0031380">
    <property type="term" value="C:nuclear RNA-directed RNA polymerase complex"/>
    <property type="evidence" value="ECO:0007669"/>
    <property type="project" value="TreeGrafter"/>
</dbReference>
<protein>
    <recommendedName>
        <fullName evidence="9">RNA-dependent RNA polymerase</fullName>
        <ecNumber evidence="9">2.7.7.48</ecNumber>
    </recommendedName>
</protein>
<dbReference type="InterPro" id="IPR035979">
    <property type="entry name" value="RBD_domain_sf"/>
</dbReference>
<proteinExistence type="inferred from homology"/>
<dbReference type="Proteomes" id="UP000631114">
    <property type="component" value="Unassembled WGS sequence"/>
</dbReference>
<dbReference type="InterPro" id="IPR007855">
    <property type="entry name" value="RDRP"/>
</dbReference>
<dbReference type="PANTHER" id="PTHR23079">
    <property type="entry name" value="RNA-DEPENDENT RNA POLYMERASE"/>
    <property type="match status" value="1"/>
</dbReference>
<evidence type="ECO:0000256" key="8">
    <source>
        <dbReference type="PROSITE-ProRule" id="PRU00176"/>
    </source>
</evidence>